<dbReference type="Proteomes" id="UP001301958">
    <property type="component" value="Unassembled WGS sequence"/>
</dbReference>
<feature type="compositionally biased region" description="Basic and acidic residues" evidence="1">
    <location>
        <begin position="38"/>
        <end position="49"/>
    </location>
</feature>
<name>A0AAN7BTL8_9PEZI</name>
<feature type="region of interest" description="Disordered" evidence="1">
    <location>
        <begin position="271"/>
        <end position="297"/>
    </location>
</feature>
<dbReference type="AlphaFoldDB" id="A0AAN7BTL8"/>
<feature type="compositionally biased region" description="Basic and acidic residues" evidence="1">
    <location>
        <begin position="226"/>
        <end position="241"/>
    </location>
</feature>
<reference evidence="2" key="1">
    <citation type="journal article" date="2023" name="Mol. Phylogenet. Evol.">
        <title>Genome-scale phylogeny and comparative genomics of the fungal order Sordariales.</title>
        <authorList>
            <person name="Hensen N."/>
            <person name="Bonometti L."/>
            <person name="Westerberg I."/>
            <person name="Brannstrom I.O."/>
            <person name="Guillou S."/>
            <person name="Cros-Aarteil S."/>
            <person name="Calhoun S."/>
            <person name="Haridas S."/>
            <person name="Kuo A."/>
            <person name="Mondo S."/>
            <person name="Pangilinan J."/>
            <person name="Riley R."/>
            <person name="LaButti K."/>
            <person name="Andreopoulos B."/>
            <person name="Lipzen A."/>
            <person name="Chen C."/>
            <person name="Yan M."/>
            <person name="Daum C."/>
            <person name="Ng V."/>
            <person name="Clum A."/>
            <person name="Steindorff A."/>
            <person name="Ohm R.A."/>
            <person name="Martin F."/>
            <person name="Silar P."/>
            <person name="Natvig D.O."/>
            <person name="Lalanne C."/>
            <person name="Gautier V."/>
            <person name="Ament-Velasquez S.L."/>
            <person name="Kruys A."/>
            <person name="Hutchinson M.I."/>
            <person name="Powell A.J."/>
            <person name="Barry K."/>
            <person name="Miller A.N."/>
            <person name="Grigoriev I.V."/>
            <person name="Debuchy R."/>
            <person name="Gladieux P."/>
            <person name="Hiltunen Thoren M."/>
            <person name="Johannesson H."/>
        </authorList>
    </citation>
    <scope>NUCLEOTIDE SEQUENCE</scope>
    <source>
        <strain evidence="2">CBS 990.96</strain>
    </source>
</reference>
<comment type="caution">
    <text evidence="2">The sequence shown here is derived from an EMBL/GenBank/DDBJ whole genome shotgun (WGS) entry which is preliminary data.</text>
</comment>
<feature type="compositionally biased region" description="Polar residues" evidence="1">
    <location>
        <begin position="1"/>
        <end position="10"/>
    </location>
</feature>
<keyword evidence="3" id="KW-1185">Reference proteome</keyword>
<evidence type="ECO:0000256" key="1">
    <source>
        <dbReference type="SAM" id="MobiDB-lite"/>
    </source>
</evidence>
<sequence length="297" mass="31573">MTSPNPSRPGSSAAGLYPSSIPPSPRPSITVRGSRSSLRREIDLHDPALDPRPASVAAAHPSSSPSPPIAVQTHTEPPTFSPLFALLTSTSHSTNQQTIHHPTVRYIFEDDDPEELTAELARHHRNQGPEGEDSGEFVDRAVILDMDRTADGTGFKVAWASSLSPDWAVTSANVSTMEGGVDGTGAAFVLKIEGVSLDSSSFGAGGAPTGEGGHSGDSSATSAERQQPRRPESNREEYGDLLQEFDKRMAVLRRVTEAGAERQRLLREQEAAAAEASAAHYFHGIPAPAPQDEKQSP</sequence>
<evidence type="ECO:0000313" key="3">
    <source>
        <dbReference type="Proteomes" id="UP001301958"/>
    </source>
</evidence>
<gene>
    <name evidence="2" type="ORF">QBC38DRAFT_453470</name>
</gene>
<feature type="region of interest" description="Disordered" evidence="1">
    <location>
        <begin position="1"/>
        <end position="77"/>
    </location>
</feature>
<accession>A0AAN7BTL8</accession>
<protein>
    <submittedName>
        <fullName evidence="2">Uncharacterized protein</fullName>
    </submittedName>
</protein>
<reference evidence="2" key="2">
    <citation type="submission" date="2023-05" db="EMBL/GenBank/DDBJ databases">
        <authorList>
            <consortium name="Lawrence Berkeley National Laboratory"/>
            <person name="Steindorff A."/>
            <person name="Hensen N."/>
            <person name="Bonometti L."/>
            <person name="Westerberg I."/>
            <person name="Brannstrom I.O."/>
            <person name="Guillou S."/>
            <person name="Cros-Aarteil S."/>
            <person name="Calhoun S."/>
            <person name="Haridas S."/>
            <person name="Kuo A."/>
            <person name="Mondo S."/>
            <person name="Pangilinan J."/>
            <person name="Riley R."/>
            <person name="Labutti K."/>
            <person name="Andreopoulos B."/>
            <person name="Lipzen A."/>
            <person name="Chen C."/>
            <person name="Yanf M."/>
            <person name="Daum C."/>
            <person name="Ng V."/>
            <person name="Clum A."/>
            <person name="Ohm R."/>
            <person name="Martin F."/>
            <person name="Silar P."/>
            <person name="Natvig D."/>
            <person name="Lalanne C."/>
            <person name="Gautier V."/>
            <person name="Ament-Velasquez S.L."/>
            <person name="Kruys A."/>
            <person name="Hutchinson M.I."/>
            <person name="Powell A.J."/>
            <person name="Barry K."/>
            <person name="Miller A.N."/>
            <person name="Grigoriev I.V."/>
            <person name="Debuchy R."/>
            <person name="Gladieux P."/>
            <person name="Thoren M.H."/>
            <person name="Johannesson H."/>
        </authorList>
    </citation>
    <scope>NUCLEOTIDE SEQUENCE</scope>
    <source>
        <strain evidence="2">CBS 990.96</strain>
    </source>
</reference>
<feature type="compositionally biased region" description="Gly residues" evidence="1">
    <location>
        <begin position="203"/>
        <end position="215"/>
    </location>
</feature>
<organism evidence="2 3">
    <name type="scientific">Podospora fimiseda</name>
    <dbReference type="NCBI Taxonomy" id="252190"/>
    <lineage>
        <taxon>Eukaryota</taxon>
        <taxon>Fungi</taxon>
        <taxon>Dikarya</taxon>
        <taxon>Ascomycota</taxon>
        <taxon>Pezizomycotina</taxon>
        <taxon>Sordariomycetes</taxon>
        <taxon>Sordariomycetidae</taxon>
        <taxon>Sordariales</taxon>
        <taxon>Podosporaceae</taxon>
        <taxon>Podospora</taxon>
    </lineage>
</organism>
<proteinExistence type="predicted"/>
<evidence type="ECO:0000313" key="2">
    <source>
        <dbReference type="EMBL" id="KAK4229242.1"/>
    </source>
</evidence>
<feature type="region of interest" description="Disordered" evidence="1">
    <location>
        <begin position="201"/>
        <end position="241"/>
    </location>
</feature>
<feature type="compositionally biased region" description="Low complexity" evidence="1">
    <location>
        <begin position="53"/>
        <end position="63"/>
    </location>
</feature>
<dbReference type="EMBL" id="MU865310">
    <property type="protein sequence ID" value="KAK4229242.1"/>
    <property type="molecule type" value="Genomic_DNA"/>
</dbReference>